<accession>A0A6L7IUW2</accession>
<dbReference type="InterPro" id="IPR018060">
    <property type="entry name" value="HTH_AraC"/>
</dbReference>
<dbReference type="PROSITE" id="PS00041">
    <property type="entry name" value="HTH_ARAC_FAMILY_1"/>
    <property type="match status" value="1"/>
</dbReference>
<dbReference type="SMART" id="SM00342">
    <property type="entry name" value="HTH_ARAC"/>
    <property type="match status" value="1"/>
</dbReference>
<dbReference type="AlphaFoldDB" id="A0A6L7IUW2"/>
<evidence type="ECO:0000256" key="2">
    <source>
        <dbReference type="ARBA" id="ARBA00023125"/>
    </source>
</evidence>
<keyword evidence="1" id="KW-0805">Transcription regulation</keyword>
<dbReference type="InterPro" id="IPR018062">
    <property type="entry name" value="HTH_AraC-typ_CS"/>
</dbReference>
<name>A0A6L7IUW2_9ACTN</name>
<dbReference type="Gene3D" id="1.10.10.60">
    <property type="entry name" value="Homeodomain-like"/>
    <property type="match status" value="1"/>
</dbReference>
<gene>
    <name evidence="4" type="ORF">GS424_005245</name>
</gene>
<dbReference type="InterPro" id="IPR053142">
    <property type="entry name" value="PchR_regulatory_protein"/>
</dbReference>
<organism evidence="4 5">
    <name type="scientific">Eggerthella guodeyinii</name>
    <dbReference type="NCBI Taxonomy" id="2690837"/>
    <lineage>
        <taxon>Bacteria</taxon>
        <taxon>Bacillati</taxon>
        <taxon>Actinomycetota</taxon>
        <taxon>Coriobacteriia</taxon>
        <taxon>Eggerthellales</taxon>
        <taxon>Eggerthellaceae</taxon>
        <taxon>Eggerthella</taxon>
    </lineage>
</organism>
<evidence type="ECO:0000313" key="4">
    <source>
        <dbReference type="EMBL" id="QOS69252.1"/>
    </source>
</evidence>
<dbReference type="RefSeq" id="WP_160943118.1">
    <property type="nucleotide sequence ID" value="NZ_CP063310.1"/>
</dbReference>
<protein>
    <submittedName>
        <fullName evidence="4">Helix-turn-helix transcriptional regulator</fullName>
    </submittedName>
</protein>
<evidence type="ECO:0000256" key="3">
    <source>
        <dbReference type="ARBA" id="ARBA00023163"/>
    </source>
</evidence>
<dbReference type="Pfam" id="PF12833">
    <property type="entry name" value="HTH_18"/>
    <property type="match status" value="1"/>
</dbReference>
<dbReference type="KEGG" id="egd:GS424_005245"/>
<evidence type="ECO:0000313" key="5">
    <source>
        <dbReference type="Proteomes" id="UP000478463"/>
    </source>
</evidence>
<keyword evidence="3" id="KW-0804">Transcription</keyword>
<dbReference type="GO" id="GO:0003700">
    <property type="term" value="F:DNA-binding transcription factor activity"/>
    <property type="evidence" value="ECO:0007669"/>
    <property type="project" value="InterPro"/>
</dbReference>
<evidence type="ECO:0000256" key="1">
    <source>
        <dbReference type="ARBA" id="ARBA00023015"/>
    </source>
</evidence>
<dbReference type="InterPro" id="IPR009057">
    <property type="entry name" value="Homeodomain-like_sf"/>
</dbReference>
<dbReference type="Proteomes" id="UP000478463">
    <property type="component" value="Chromosome"/>
</dbReference>
<dbReference type="PANTHER" id="PTHR47893">
    <property type="entry name" value="REGULATORY PROTEIN PCHR"/>
    <property type="match status" value="1"/>
</dbReference>
<keyword evidence="2" id="KW-0238">DNA-binding</keyword>
<dbReference type="PANTHER" id="PTHR47893:SF1">
    <property type="entry name" value="REGULATORY PROTEIN PCHR"/>
    <property type="match status" value="1"/>
</dbReference>
<dbReference type="EMBL" id="CP063310">
    <property type="protein sequence ID" value="QOS69252.1"/>
    <property type="molecule type" value="Genomic_DNA"/>
</dbReference>
<reference evidence="4 5" key="1">
    <citation type="submission" date="2020-10" db="EMBL/GenBank/DDBJ databases">
        <title>Eggerthella sp. nov., isolated from human feces.</title>
        <authorList>
            <person name="Yajun G."/>
        </authorList>
    </citation>
    <scope>NUCLEOTIDE SEQUENCE [LARGE SCALE GENOMIC DNA]</scope>
    <source>
        <strain evidence="4 5">HF-1101</strain>
    </source>
</reference>
<dbReference type="SUPFAM" id="SSF46689">
    <property type="entry name" value="Homeodomain-like"/>
    <property type="match status" value="1"/>
</dbReference>
<dbReference type="GO" id="GO:0043565">
    <property type="term" value="F:sequence-specific DNA binding"/>
    <property type="evidence" value="ECO:0007669"/>
    <property type="project" value="InterPro"/>
</dbReference>
<dbReference type="PROSITE" id="PS01124">
    <property type="entry name" value="HTH_ARAC_FAMILY_2"/>
    <property type="match status" value="1"/>
</dbReference>
<proteinExistence type="predicted"/>
<sequence length="321" mass="36390">MYVVTSVNDLFENYASMGAVGERTPRGQRFSFDRGDDLRGTTEFLGDPRTFSLAVADYTVPRDFVSRTRFEERYLGITFNDRGSVETYRRRDDARVLDEGLHCYVEASPTPFFMRIAAGTRLHFTALYFMERFFDENRVALPDDFWAMCSRVLNVGEHSIPGLGLACRQIQASQLEGMAWQAFMRGQGLVVAGLIIDYVESRVSDEREQPDEALRDSVMRAKAALKAEYAHPPTVEALARRVGTNKNRLQAGFARLEGKTVSEYLRGVRMGRALDLLAETDLPVEAVAQHVGYQGKANFYRAFRDAYGYAPAEVRTFLHER</sequence>